<dbReference type="RefSeq" id="WP_034854926.1">
    <property type="nucleotide sequence ID" value="NZ_AJQT01000050.1"/>
</dbReference>
<gene>
    <name evidence="1" type="ORF">SJ05684_c16670</name>
</gene>
<reference evidence="1 2" key="1">
    <citation type="submission" date="2017-08" db="EMBL/GenBank/DDBJ databases">
        <title>Multipartite genome sequences of Sinorhizobium species nodulating soybeans.</title>
        <authorList>
            <person name="Tian C.F."/>
        </authorList>
    </citation>
    <scope>NUCLEOTIDE SEQUENCE [LARGE SCALE GENOMIC DNA]</scope>
    <source>
        <strain evidence="1 2">CCBAU 05684</strain>
    </source>
</reference>
<dbReference type="AlphaFoldDB" id="A0A249PCX3"/>
<dbReference type="EMBL" id="CP023067">
    <property type="protein sequence ID" value="ASY63109.1"/>
    <property type="molecule type" value="Genomic_DNA"/>
</dbReference>
<evidence type="ECO:0000313" key="2">
    <source>
        <dbReference type="Proteomes" id="UP000217211"/>
    </source>
</evidence>
<accession>A0A249PCX3</accession>
<organism evidence="1 2">
    <name type="scientific">Sinorhizobium sojae CCBAU 05684</name>
    <dbReference type="NCBI Taxonomy" id="716928"/>
    <lineage>
        <taxon>Bacteria</taxon>
        <taxon>Pseudomonadati</taxon>
        <taxon>Pseudomonadota</taxon>
        <taxon>Alphaproteobacteria</taxon>
        <taxon>Hyphomicrobiales</taxon>
        <taxon>Rhizobiaceae</taxon>
        <taxon>Sinorhizobium/Ensifer group</taxon>
        <taxon>Sinorhizobium</taxon>
    </lineage>
</organism>
<proteinExistence type="predicted"/>
<protein>
    <submittedName>
        <fullName evidence="1">Uncharacterized protein</fullName>
    </submittedName>
</protein>
<sequence length="73" mass="8283">MPIDPPLIIAVWHRRSASSPLHRGLREKIIGLSRLLNEGEHTAIPAPRDLSDAQRSLQHFELLHVFVLKSRST</sequence>
<dbReference type="OrthoDB" id="8455878at2"/>
<name>A0A249PCX3_9HYPH</name>
<dbReference type="KEGG" id="esj:SJ05684_c16670"/>
<keyword evidence="2" id="KW-1185">Reference proteome</keyword>
<evidence type="ECO:0000313" key="1">
    <source>
        <dbReference type="EMBL" id="ASY63109.1"/>
    </source>
</evidence>
<dbReference type="Proteomes" id="UP000217211">
    <property type="component" value="Chromosome"/>
</dbReference>